<evidence type="ECO:0000256" key="1">
    <source>
        <dbReference type="SAM" id="MobiDB-lite"/>
    </source>
</evidence>
<name>A0A438I545_VITVI</name>
<evidence type="ECO:0008006" key="4">
    <source>
        <dbReference type="Google" id="ProtNLM"/>
    </source>
</evidence>
<dbReference type="InterPro" id="IPR027417">
    <property type="entry name" value="P-loop_NTPase"/>
</dbReference>
<sequence>MKLQTCATMVEKGGKFGEKIHPTSLANLSIGKNKPLSSAGEGIPANCIEIGKIEDQNSQQSCFPGYRENYSSISSGNPLSPGEKEGQKHTGQIQWTSLTSSVEEKSLKGGEVSGEWTEDLSKRRPKAVSRHGPSGGQGIERWLPHREMPYSHTVDNLDKISFGDNVQKIVARLLTHENGFFVISIVGMKGIGKTTLA</sequence>
<gene>
    <name evidence="2" type="ORF">CK203_030264</name>
</gene>
<accession>A0A438I545</accession>
<reference evidence="2 3" key="1">
    <citation type="journal article" date="2018" name="PLoS Genet.">
        <title>Population sequencing reveals clonal diversity and ancestral inbreeding in the grapevine cultivar Chardonnay.</title>
        <authorList>
            <person name="Roach M.J."/>
            <person name="Johnson D.L."/>
            <person name="Bohlmann J."/>
            <person name="van Vuuren H.J."/>
            <person name="Jones S.J."/>
            <person name="Pretorius I.S."/>
            <person name="Schmidt S.A."/>
            <person name="Borneman A.R."/>
        </authorList>
    </citation>
    <scope>NUCLEOTIDE SEQUENCE [LARGE SCALE GENOMIC DNA]</scope>
    <source>
        <strain evidence="3">cv. Chardonnay</strain>
        <tissue evidence="2">Leaf</tissue>
    </source>
</reference>
<evidence type="ECO:0000313" key="3">
    <source>
        <dbReference type="Proteomes" id="UP000288805"/>
    </source>
</evidence>
<proteinExistence type="predicted"/>
<dbReference type="Gene3D" id="3.40.50.300">
    <property type="entry name" value="P-loop containing nucleotide triphosphate hydrolases"/>
    <property type="match status" value="1"/>
</dbReference>
<protein>
    <recommendedName>
        <fullName evidence="4">NB-ARC domain-containing protein</fullName>
    </recommendedName>
</protein>
<dbReference type="Proteomes" id="UP000288805">
    <property type="component" value="Unassembled WGS sequence"/>
</dbReference>
<feature type="compositionally biased region" description="Polar residues" evidence="1">
    <location>
        <begin position="89"/>
        <end position="101"/>
    </location>
</feature>
<dbReference type="SUPFAM" id="SSF52540">
    <property type="entry name" value="P-loop containing nucleoside triphosphate hydrolases"/>
    <property type="match status" value="1"/>
</dbReference>
<feature type="region of interest" description="Disordered" evidence="1">
    <location>
        <begin position="72"/>
        <end position="141"/>
    </location>
</feature>
<organism evidence="2 3">
    <name type="scientific">Vitis vinifera</name>
    <name type="common">Grape</name>
    <dbReference type="NCBI Taxonomy" id="29760"/>
    <lineage>
        <taxon>Eukaryota</taxon>
        <taxon>Viridiplantae</taxon>
        <taxon>Streptophyta</taxon>
        <taxon>Embryophyta</taxon>
        <taxon>Tracheophyta</taxon>
        <taxon>Spermatophyta</taxon>
        <taxon>Magnoliopsida</taxon>
        <taxon>eudicotyledons</taxon>
        <taxon>Gunneridae</taxon>
        <taxon>Pentapetalae</taxon>
        <taxon>rosids</taxon>
        <taxon>Vitales</taxon>
        <taxon>Vitaceae</taxon>
        <taxon>Viteae</taxon>
        <taxon>Vitis</taxon>
    </lineage>
</organism>
<dbReference type="AlphaFoldDB" id="A0A438I545"/>
<comment type="caution">
    <text evidence="2">The sequence shown here is derived from an EMBL/GenBank/DDBJ whole genome shotgun (WGS) entry which is preliminary data.</text>
</comment>
<dbReference type="EMBL" id="QGNW01000141">
    <property type="protein sequence ID" value="RVW91830.1"/>
    <property type="molecule type" value="Genomic_DNA"/>
</dbReference>
<evidence type="ECO:0000313" key="2">
    <source>
        <dbReference type="EMBL" id="RVW91830.1"/>
    </source>
</evidence>